<evidence type="ECO:0000313" key="2">
    <source>
        <dbReference type="Proteomes" id="UP000013776"/>
    </source>
</evidence>
<gene>
    <name evidence="1" type="ORF">TAPDE_001451</name>
</gene>
<sequence length="198" mass="22664">MWQVWDKIPKPIADVYTHDIINFLVETVLHEYQLERSESTFLFVVEFLSAIARAWALAPIDDNIVIMARKVFDWLVRIVLTAQLASAMVRQKVVKLCSKLLRYGVDTSSREDPEMTTISLRTILVNELEDYDLRVALTAASVITAIFHTHDTSTYDQIYNDVTEALATVSDQYFKNYFTAADLHTVRDDARVKSALVD</sequence>
<evidence type="ECO:0000313" key="1">
    <source>
        <dbReference type="EMBL" id="CCG81638.1"/>
    </source>
</evidence>
<accession>R4X840</accession>
<protein>
    <submittedName>
        <fullName evidence="1">Phosphatidylinositol 3-and 4-kinase</fullName>
    </submittedName>
</protein>
<proteinExistence type="predicted"/>
<name>R4X840_TAPDE</name>
<dbReference type="SUPFAM" id="SSF48371">
    <property type="entry name" value="ARM repeat"/>
    <property type="match status" value="1"/>
</dbReference>
<dbReference type="AlphaFoldDB" id="R4X840"/>
<dbReference type="InterPro" id="IPR016024">
    <property type="entry name" value="ARM-type_fold"/>
</dbReference>
<dbReference type="VEuPathDB" id="FungiDB:TAPDE_001451"/>
<organism evidence="1 2">
    <name type="scientific">Taphrina deformans (strain PYCC 5710 / ATCC 11124 / CBS 356.35 / IMI 108563 / JCM 9778 / NBRC 8474)</name>
    <name type="common">Peach leaf curl fungus</name>
    <name type="synonym">Lalaria deformans</name>
    <dbReference type="NCBI Taxonomy" id="1097556"/>
    <lineage>
        <taxon>Eukaryota</taxon>
        <taxon>Fungi</taxon>
        <taxon>Dikarya</taxon>
        <taxon>Ascomycota</taxon>
        <taxon>Taphrinomycotina</taxon>
        <taxon>Taphrinomycetes</taxon>
        <taxon>Taphrinales</taxon>
        <taxon>Taphrinaceae</taxon>
        <taxon>Taphrina</taxon>
    </lineage>
</organism>
<keyword evidence="2" id="KW-1185">Reference proteome</keyword>
<reference evidence="1 2" key="1">
    <citation type="journal article" date="2013" name="MBio">
        <title>Genome sequencing of the plant pathogen Taphrina deformans, the causal agent of peach leaf curl.</title>
        <authorList>
            <person name="Cisse O.H."/>
            <person name="Almeida J.M.G.C.F."/>
            <person name="Fonseca A."/>
            <person name="Kumar A.A."/>
            <person name="Salojaervi J."/>
            <person name="Overmyer K."/>
            <person name="Hauser P.M."/>
            <person name="Pagni M."/>
        </authorList>
    </citation>
    <scope>NUCLEOTIDE SEQUENCE [LARGE SCALE GENOMIC DNA]</scope>
    <source>
        <strain evidence="2">PYCC 5710 / ATCC 11124 / CBS 356.35 / IMI 108563 / JCM 9778 / NBRC 8474</strain>
    </source>
</reference>
<dbReference type="EMBL" id="CAHR02000052">
    <property type="protein sequence ID" value="CCG81638.1"/>
    <property type="molecule type" value="Genomic_DNA"/>
</dbReference>
<dbReference type="Proteomes" id="UP000013776">
    <property type="component" value="Unassembled WGS sequence"/>
</dbReference>
<comment type="caution">
    <text evidence="1">The sequence shown here is derived from an EMBL/GenBank/DDBJ whole genome shotgun (WGS) entry which is preliminary data.</text>
</comment>